<dbReference type="RefSeq" id="WP_242952057.1">
    <property type="nucleotide sequence ID" value="NZ_FUXM01000019.1"/>
</dbReference>
<proteinExistence type="predicted"/>
<organism evidence="1 2">
    <name type="scientific">Carboxydocella sporoproducens DSM 16521</name>
    <dbReference type="NCBI Taxonomy" id="1121270"/>
    <lineage>
        <taxon>Bacteria</taxon>
        <taxon>Bacillati</taxon>
        <taxon>Bacillota</taxon>
        <taxon>Clostridia</taxon>
        <taxon>Eubacteriales</taxon>
        <taxon>Clostridiales Family XVI. Incertae Sedis</taxon>
        <taxon>Carboxydocella</taxon>
    </lineage>
</organism>
<evidence type="ECO:0000313" key="2">
    <source>
        <dbReference type="Proteomes" id="UP000189933"/>
    </source>
</evidence>
<gene>
    <name evidence="1" type="ORF">SAMN02745885_01701</name>
</gene>
<dbReference type="InterPro" id="IPR008764">
    <property type="entry name" value="Peptidase_U57"/>
</dbReference>
<dbReference type="Pfam" id="PF05582">
    <property type="entry name" value="Peptidase_U57"/>
    <property type="match status" value="1"/>
</dbReference>
<reference evidence="2" key="1">
    <citation type="submission" date="2017-02" db="EMBL/GenBank/DDBJ databases">
        <authorList>
            <person name="Varghese N."/>
            <person name="Submissions S."/>
        </authorList>
    </citation>
    <scope>NUCLEOTIDE SEQUENCE [LARGE SCALE GENOMIC DNA]</scope>
    <source>
        <strain evidence="2">DSM 16521</strain>
    </source>
</reference>
<dbReference type="Proteomes" id="UP000189933">
    <property type="component" value="Unassembled WGS sequence"/>
</dbReference>
<evidence type="ECO:0000313" key="1">
    <source>
        <dbReference type="EMBL" id="SKA04146.1"/>
    </source>
</evidence>
<dbReference type="PIRSF" id="PIRSF011575">
    <property type="entry name" value="YabG"/>
    <property type="match status" value="1"/>
</dbReference>
<name>A0A1T4QKF2_9FIRM</name>
<dbReference type="EMBL" id="FUXM01000019">
    <property type="protein sequence ID" value="SKA04146.1"/>
    <property type="molecule type" value="Genomic_DNA"/>
</dbReference>
<dbReference type="AlphaFoldDB" id="A0A1T4QKF2"/>
<accession>A0A1T4QKF2</accession>
<keyword evidence="2" id="KW-1185">Reference proteome</keyword>
<sequence length="278" mass="31924">MTAFKVGDIVARRSYQADVFFRIVRIRDNHALLRGIDVRLEADAPLDDLVLLSDEEVRRRRLEFIKHHHEHLRQILVRQAANGQEEQDFFELPGRVLHLDGDQEYLNLCLNSYQQLKINCWGFMVPEMEQPQRVKELLAKYQPDILVLTGHDGLLKKNSDWKNLDSYRNSRYFIEAVKAARSWQQDKDALVIFAGACQSYYEALLQAGANYASAPQRILIHAFDPVLVVERVAYSPFQMTVPVEEVIKATISGVAGIGGLETRGKLRKGKPKTKNFFQ</sequence>
<protein>
    <submittedName>
        <fullName evidence="1">Spore coat assemly protein</fullName>
    </submittedName>
</protein>
<dbReference type="NCBIfam" id="TIGR02855">
    <property type="entry name" value="spore_yabG"/>
    <property type="match status" value="1"/>
</dbReference>